<name>A0A151B6E8_9CLOT</name>
<dbReference type="RefSeq" id="WP_066822882.1">
    <property type="nucleotide sequence ID" value="NZ_LTBA01000004.1"/>
</dbReference>
<keyword evidence="2" id="KW-1185">Reference proteome</keyword>
<dbReference type="EMBL" id="LTBA01000004">
    <property type="protein sequence ID" value="KYH35373.1"/>
    <property type="molecule type" value="Genomic_DNA"/>
</dbReference>
<protein>
    <recommendedName>
        <fullName evidence="3">DUF3892 domain-containing protein</fullName>
    </recommendedName>
</protein>
<evidence type="ECO:0008006" key="3">
    <source>
        <dbReference type="Google" id="ProtNLM"/>
    </source>
</evidence>
<dbReference type="Pfam" id="PF13031">
    <property type="entry name" value="DUF3892"/>
    <property type="match status" value="1"/>
</dbReference>
<gene>
    <name evidence="1" type="ORF">CLTEP_07770</name>
</gene>
<organism evidence="1 2">
    <name type="scientific">Clostridium tepidiprofundi DSM 19306</name>
    <dbReference type="NCBI Taxonomy" id="1121338"/>
    <lineage>
        <taxon>Bacteria</taxon>
        <taxon>Bacillati</taxon>
        <taxon>Bacillota</taxon>
        <taxon>Clostridia</taxon>
        <taxon>Eubacteriales</taxon>
        <taxon>Clostridiaceae</taxon>
        <taxon>Clostridium</taxon>
    </lineage>
</organism>
<accession>A0A151B6E8</accession>
<evidence type="ECO:0000313" key="1">
    <source>
        <dbReference type="EMBL" id="KYH35373.1"/>
    </source>
</evidence>
<dbReference type="InterPro" id="IPR024997">
    <property type="entry name" value="DUF3892"/>
</dbReference>
<dbReference type="OrthoDB" id="1954671at2"/>
<dbReference type="STRING" id="1121338.CLTEP_07770"/>
<dbReference type="AlphaFoldDB" id="A0A151B6E8"/>
<proteinExistence type="predicted"/>
<reference evidence="1 2" key="1">
    <citation type="submission" date="2016-02" db="EMBL/GenBank/DDBJ databases">
        <title>Genome sequence of Clostridium tepidiprofundi DSM 19306.</title>
        <authorList>
            <person name="Poehlein A."/>
            <person name="Daniel R."/>
        </authorList>
    </citation>
    <scope>NUCLEOTIDE SEQUENCE [LARGE SCALE GENOMIC DNA]</scope>
    <source>
        <strain evidence="1 2">DSM 19306</strain>
    </source>
</reference>
<dbReference type="PATRIC" id="fig|1121338.3.peg.794"/>
<comment type="caution">
    <text evidence="1">The sequence shown here is derived from an EMBL/GenBank/DDBJ whole genome shotgun (WGS) entry which is preliminary data.</text>
</comment>
<sequence>MNLESKHVITKVVKDNRGEITAYQLENGEIIMKDQAIEMARQGAIQGVNVATSKKGEEFLRGVGDGNITNNLSNLPTIDESEIR</sequence>
<dbReference type="Proteomes" id="UP000075531">
    <property type="component" value="Unassembled WGS sequence"/>
</dbReference>
<evidence type="ECO:0000313" key="2">
    <source>
        <dbReference type="Proteomes" id="UP000075531"/>
    </source>
</evidence>